<organism evidence="1 2">
    <name type="scientific">Funneliformis geosporum</name>
    <dbReference type="NCBI Taxonomy" id="1117311"/>
    <lineage>
        <taxon>Eukaryota</taxon>
        <taxon>Fungi</taxon>
        <taxon>Fungi incertae sedis</taxon>
        <taxon>Mucoromycota</taxon>
        <taxon>Glomeromycotina</taxon>
        <taxon>Glomeromycetes</taxon>
        <taxon>Glomerales</taxon>
        <taxon>Glomeraceae</taxon>
        <taxon>Funneliformis</taxon>
    </lineage>
</organism>
<sequence length="54" mass="6245">MEWSDTEGRTSSISQQLKLEITSPDDQMKSIQEFDFVEQCVGCAIRSWSYLIVK</sequence>
<name>A0A9W4X0Y1_9GLOM</name>
<dbReference type="Proteomes" id="UP001153678">
    <property type="component" value="Unassembled WGS sequence"/>
</dbReference>
<evidence type="ECO:0000313" key="2">
    <source>
        <dbReference type="Proteomes" id="UP001153678"/>
    </source>
</evidence>
<reference evidence="1" key="1">
    <citation type="submission" date="2022-08" db="EMBL/GenBank/DDBJ databases">
        <authorList>
            <person name="Kallberg Y."/>
            <person name="Tangrot J."/>
            <person name="Rosling A."/>
        </authorList>
    </citation>
    <scope>NUCLEOTIDE SEQUENCE</scope>
    <source>
        <strain evidence="1">Wild A</strain>
    </source>
</reference>
<dbReference type="AlphaFoldDB" id="A0A9W4X0Y1"/>
<comment type="caution">
    <text evidence="1">The sequence shown here is derived from an EMBL/GenBank/DDBJ whole genome shotgun (WGS) entry which is preliminary data.</text>
</comment>
<protein>
    <submittedName>
        <fullName evidence="1">16247_t:CDS:1</fullName>
    </submittedName>
</protein>
<keyword evidence="2" id="KW-1185">Reference proteome</keyword>
<proteinExistence type="predicted"/>
<gene>
    <name evidence="1" type="ORF">FWILDA_LOCUS12921</name>
</gene>
<dbReference type="EMBL" id="CAMKVN010004469">
    <property type="protein sequence ID" value="CAI2187129.1"/>
    <property type="molecule type" value="Genomic_DNA"/>
</dbReference>
<accession>A0A9W4X0Y1</accession>
<evidence type="ECO:0000313" key="1">
    <source>
        <dbReference type="EMBL" id="CAI2187129.1"/>
    </source>
</evidence>